<dbReference type="AlphaFoldDB" id="A0A914HNT0"/>
<accession>A0A914HNT0</accession>
<dbReference type="Proteomes" id="UP000887572">
    <property type="component" value="Unplaced"/>
</dbReference>
<organism evidence="1 2">
    <name type="scientific">Globodera rostochiensis</name>
    <name type="common">Golden nematode worm</name>
    <name type="synonym">Heterodera rostochiensis</name>
    <dbReference type="NCBI Taxonomy" id="31243"/>
    <lineage>
        <taxon>Eukaryota</taxon>
        <taxon>Metazoa</taxon>
        <taxon>Ecdysozoa</taxon>
        <taxon>Nematoda</taxon>
        <taxon>Chromadorea</taxon>
        <taxon>Rhabditida</taxon>
        <taxon>Tylenchina</taxon>
        <taxon>Tylenchomorpha</taxon>
        <taxon>Tylenchoidea</taxon>
        <taxon>Heteroderidae</taxon>
        <taxon>Heteroderinae</taxon>
        <taxon>Globodera</taxon>
    </lineage>
</organism>
<evidence type="ECO:0000313" key="1">
    <source>
        <dbReference type="Proteomes" id="UP000887572"/>
    </source>
</evidence>
<proteinExistence type="predicted"/>
<evidence type="ECO:0000313" key="2">
    <source>
        <dbReference type="WBParaSite" id="Gr19_v10_g2307.t1"/>
    </source>
</evidence>
<name>A0A914HNT0_GLORO</name>
<protein>
    <submittedName>
        <fullName evidence="2">Uncharacterized protein</fullName>
    </submittedName>
</protein>
<sequence>MIIVHGHFNGRGRRVMYKRVVDSFKIVRLGIGKKIQIERYEAIGTLTKYDQKVKDWLNTVFGDDGEEKKWTKIDLEERMQELTNHLQEHYKGLLGQMRGI</sequence>
<reference evidence="2" key="1">
    <citation type="submission" date="2022-11" db="UniProtKB">
        <authorList>
            <consortium name="WormBaseParasite"/>
        </authorList>
    </citation>
    <scope>IDENTIFICATION</scope>
</reference>
<dbReference type="WBParaSite" id="Gr19_v10_g2307.t1">
    <property type="protein sequence ID" value="Gr19_v10_g2307.t1"/>
    <property type="gene ID" value="Gr19_v10_g2307"/>
</dbReference>
<keyword evidence="1" id="KW-1185">Reference proteome</keyword>